<sequence>MISIFFSGLVIGLAGAGHCLGMCGGLASMLSMGGNSKPSWLIFYNIGRGFSYITFTVIISSALYFGLTEYYTEAMEPLRTIAGIILILMGLYICGASKLILKIEKSGRFIWQWVQPLAKSFLPIQSSKQAFVAGMLWGWLPCGLVYSTVLWSVSLGSVTLSMAAILGFVIGTMPSMFLAGMFSQQIKNAWNRYHLKWIFGLSIILYGAYSIPIVKNLLSSIG</sequence>
<protein>
    <submittedName>
        <fullName evidence="3">Sulfite exporter TauE/SafE family protein</fullName>
    </submittedName>
</protein>
<feature type="transmembrane region" description="Helical" evidence="1">
    <location>
        <begin position="159"/>
        <end position="182"/>
    </location>
</feature>
<feature type="transmembrane region" description="Helical" evidence="1">
    <location>
        <begin position="130"/>
        <end position="153"/>
    </location>
</feature>
<organism evidence="3 4">
    <name type="scientific">Marinomonas ostreistagni</name>
    <dbReference type="NCBI Taxonomy" id="359209"/>
    <lineage>
        <taxon>Bacteria</taxon>
        <taxon>Pseudomonadati</taxon>
        <taxon>Pseudomonadota</taxon>
        <taxon>Gammaproteobacteria</taxon>
        <taxon>Oceanospirillales</taxon>
        <taxon>Oceanospirillaceae</taxon>
        <taxon>Marinomonas</taxon>
    </lineage>
</organism>
<keyword evidence="1" id="KW-0812">Transmembrane</keyword>
<feature type="transmembrane region" description="Helical" evidence="1">
    <location>
        <begin position="194"/>
        <end position="214"/>
    </location>
</feature>
<dbReference type="InterPro" id="IPR039447">
    <property type="entry name" value="UreH-like_TM_dom"/>
</dbReference>
<gene>
    <name evidence="3" type="ORF">JHD44_02330</name>
</gene>
<name>A0ABS0Z7D9_9GAMM</name>
<dbReference type="Pfam" id="PF13386">
    <property type="entry name" value="DsbD_2"/>
    <property type="match status" value="1"/>
</dbReference>
<dbReference type="PANTHER" id="PTHR42208:SF1">
    <property type="entry name" value="HEAVY METAL TRANSPORTER"/>
    <property type="match status" value="1"/>
</dbReference>
<dbReference type="PANTHER" id="PTHR42208">
    <property type="entry name" value="HEAVY METAL TRANSPORTER-RELATED"/>
    <property type="match status" value="1"/>
</dbReference>
<dbReference type="EMBL" id="JAEMUH010000002">
    <property type="protein sequence ID" value="MBJ7549504.1"/>
    <property type="molecule type" value="Genomic_DNA"/>
</dbReference>
<feature type="transmembrane region" description="Helical" evidence="1">
    <location>
        <begin position="42"/>
        <end position="66"/>
    </location>
</feature>
<keyword evidence="1" id="KW-0472">Membrane</keyword>
<dbReference type="RefSeq" id="WP_199460701.1">
    <property type="nucleotide sequence ID" value="NZ_JAEMUH010000002.1"/>
</dbReference>
<evidence type="ECO:0000259" key="2">
    <source>
        <dbReference type="Pfam" id="PF13386"/>
    </source>
</evidence>
<reference evidence="3 4" key="1">
    <citation type="submission" date="2020-12" db="EMBL/GenBank/DDBJ databases">
        <title>Comparative genome analysis of fungal antagonists Marinomonas ostreistagni 398 and M. spartinae 468.</title>
        <authorList>
            <person name="Fields J.L."/>
            <person name="Mavrodi O.V."/>
            <person name="Biber P.D."/>
            <person name="Indest K.J."/>
            <person name="Mavrodi D.V."/>
        </authorList>
    </citation>
    <scope>NUCLEOTIDE SEQUENCE [LARGE SCALE GENOMIC DNA]</scope>
    <source>
        <strain evidence="3 4">USM7</strain>
    </source>
</reference>
<evidence type="ECO:0000313" key="4">
    <source>
        <dbReference type="Proteomes" id="UP000598488"/>
    </source>
</evidence>
<evidence type="ECO:0000256" key="1">
    <source>
        <dbReference type="SAM" id="Phobius"/>
    </source>
</evidence>
<feature type="domain" description="Urease accessory protein UreH-like transmembrane" evidence="2">
    <location>
        <begin position="9"/>
        <end position="209"/>
    </location>
</feature>
<proteinExistence type="predicted"/>
<keyword evidence="1" id="KW-1133">Transmembrane helix</keyword>
<keyword evidence="4" id="KW-1185">Reference proteome</keyword>
<evidence type="ECO:0000313" key="3">
    <source>
        <dbReference type="EMBL" id="MBJ7549504.1"/>
    </source>
</evidence>
<dbReference type="Proteomes" id="UP000598488">
    <property type="component" value="Unassembled WGS sequence"/>
</dbReference>
<comment type="caution">
    <text evidence="3">The sequence shown here is derived from an EMBL/GenBank/DDBJ whole genome shotgun (WGS) entry which is preliminary data.</text>
</comment>
<feature type="transmembrane region" description="Helical" evidence="1">
    <location>
        <begin position="6"/>
        <end position="30"/>
    </location>
</feature>
<accession>A0ABS0Z7D9</accession>
<feature type="transmembrane region" description="Helical" evidence="1">
    <location>
        <begin position="78"/>
        <end position="101"/>
    </location>
</feature>